<proteinExistence type="predicted"/>
<sequence length="1010" mass="112526">MSVCESTISASSNPLYDEHMLIEVEIDNWRGIIDDVQTTVNEEAYYVCSLQLVDAKTGSTLEHEVKWYRFPGDTRQRSFLSRRYSRDRFAFPVLVHANEIPNVRFEMFRKSSKRSNSLSLSLNTQYQTSKLIGVAEITPLTAEQDEYQYFRWIRLAADAHCLPGRTKLNQEQRHQQTMLGWRKNRQNIAPAQTKHSASVKGIRMRKEVHVLATARQATGEKKIDLIQAADSKKHWFVGLPVPVNIANVVRIACIRTDDIFLSQQAIIAARVKSSVEDIENDDVSVFFQATNKFTTSNNVAFTQRSTCGVWMQVLSVPIPPNIDKSSLVLDLAILHAANTDSKRDVEPVLGGRVCYPLDEVLHDESVWLRIPPSASLKLAARLDYDEFRDFCESRAFFDSELEIGGRDPDVTKKDYAQPTTVIPRQCNIVRIALARARKIRPAQLSSKVTNVGARIEIKGKNPHSRASQLASVQPLLNSSGAIVWNECFEFPLMNEDGPLECFVTIFGDDPARQYSSISLQLPNDGTVSRNWLSLGDSSFAGELLIVASCDDDPSIRQNDAHWAITEALSYAFPDASIQTIERVFAATNSVEDACVALSTTMNDREKAPASDIDRELFASANATNLSWMVSPILEERTTEFAALVDGDDMKMDEDEATARKKLELKKNKLSHLTRSSSVIPLTRMETIDLIKNQDANTMAFSLSILSKPDPSFSSQQQVTETEVDYENEEEHQTIILIASGKRRPRQVPHRRPRMSVTVKTTFDVVQDSSGRLARKVEMKVQRVPLDFAALRRGVVDRLRSDKDLPPLPHWVVSSLRLDTNAYKMSLAAGATTAGITAAVALATAPVALPLLVTAGAAVSILGSLGTFNSATYISLNKIQNEIDNDTFLTDLVQSVIAHSKNPSDEIKINDTLTFIKNFLGYGSKTIIFQPYRSRKNGSLSTCQGELSDLLESKEEEVDPCQPSPTPLSLSLCSFPDDDDVHSTNFINSRPTSYQSSRPTSLSNSVCSWRS</sequence>
<dbReference type="EMBL" id="HBIJ01019831">
    <property type="protein sequence ID" value="CAE0372198.1"/>
    <property type="molecule type" value="Transcribed_RNA"/>
</dbReference>
<feature type="region of interest" description="Disordered" evidence="1">
    <location>
        <begin position="983"/>
        <end position="1010"/>
    </location>
</feature>
<protein>
    <recommendedName>
        <fullName evidence="3">C2 domain-containing protein</fullName>
    </recommendedName>
</protein>
<evidence type="ECO:0000313" key="2">
    <source>
        <dbReference type="EMBL" id="CAE0372198.1"/>
    </source>
</evidence>
<evidence type="ECO:0008006" key="3">
    <source>
        <dbReference type="Google" id="ProtNLM"/>
    </source>
</evidence>
<accession>A0A7S3K4U5</accession>
<evidence type="ECO:0000256" key="1">
    <source>
        <dbReference type="SAM" id="MobiDB-lite"/>
    </source>
</evidence>
<name>A0A7S3K4U5_9STRA</name>
<organism evidence="2">
    <name type="scientific">Aureoumbra lagunensis</name>
    <dbReference type="NCBI Taxonomy" id="44058"/>
    <lineage>
        <taxon>Eukaryota</taxon>
        <taxon>Sar</taxon>
        <taxon>Stramenopiles</taxon>
        <taxon>Ochrophyta</taxon>
        <taxon>Pelagophyceae</taxon>
        <taxon>Pelagomonadales</taxon>
        <taxon>Aureoumbra</taxon>
    </lineage>
</organism>
<gene>
    <name evidence="2" type="ORF">ALAG00032_LOCUS12981</name>
</gene>
<dbReference type="AlphaFoldDB" id="A0A7S3K4U5"/>
<reference evidence="2" key="1">
    <citation type="submission" date="2021-01" db="EMBL/GenBank/DDBJ databases">
        <authorList>
            <person name="Corre E."/>
            <person name="Pelletier E."/>
            <person name="Niang G."/>
            <person name="Scheremetjew M."/>
            <person name="Finn R."/>
            <person name="Kale V."/>
            <person name="Holt S."/>
            <person name="Cochrane G."/>
            <person name="Meng A."/>
            <person name="Brown T."/>
            <person name="Cohen L."/>
        </authorList>
    </citation>
    <scope>NUCLEOTIDE SEQUENCE</scope>
    <source>
        <strain evidence="2">CCMP1510</strain>
    </source>
</reference>